<dbReference type="RefSeq" id="WP_154715779.1">
    <property type="nucleotide sequence ID" value="NZ_LT837803.1"/>
</dbReference>
<evidence type="ECO:0000259" key="3">
    <source>
        <dbReference type="Pfam" id="PF00501"/>
    </source>
</evidence>
<dbReference type="PANTHER" id="PTHR43201:SF5">
    <property type="entry name" value="MEDIUM-CHAIN ACYL-COA LIGASE ACSF2, MITOCHONDRIAL"/>
    <property type="match status" value="1"/>
</dbReference>
<dbReference type="InterPro" id="IPR025110">
    <property type="entry name" value="AMP-bd_C"/>
</dbReference>
<protein>
    <submittedName>
        <fullName evidence="5">AMP-dependent synthetase and ligase</fullName>
    </submittedName>
</protein>
<keyword evidence="6" id="KW-1185">Reference proteome</keyword>
<evidence type="ECO:0000256" key="2">
    <source>
        <dbReference type="ARBA" id="ARBA00022598"/>
    </source>
</evidence>
<organism evidence="5 6">
    <name type="scientific">Sterolibacterium denitrificans</name>
    <dbReference type="NCBI Taxonomy" id="157592"/>
    <lineage>
        <taxon>Bacteria</taxon>
        <taxon>Pseudomonadati</taxon>
        <taxon>Pseudomonadota</taxon>
        <taxon>Betaproteobacteria</taxon>
        <taxon>Nitrosomonadales</taxon>
        <taxon>Sterolibacteriaceae</taxon>
        <taxon>Sterolibacterium</taxon>
    </lineage>
</organism>
<dbReference type="Gene3D" id="3.30.300.30">
    <property type="match status" value="1"/>
</dbReference>
<dbReference type="GO" id="GO:0006631">
    <property type="term" value="P:fatty acid metabolic process"/>
    <property type="evidence" value="ECO:0007669"/>
    <property type="project" value="TreeGrafter"/>
</dbReference>
<evidence type="ECO:0000313" key="6">
    <source>
        <dbReference type="Proteomes" id="UP000242886"/>
    </source>
</evidence>
<dbReference type="PANTHER" id="PTHR43201">
    <property type="entry name" value="ACYL-COA SYNTHETASE"/>
    <property type="match status" value="1"/>
</dbReference>
<feature type="domain" description="AMP-dependent synthetase/ligase" evidence="3">
    <location>
        <begin position="34"/>
        <end position="394"/>
    </location>
</feature>
<accession>A0A7Z7MU43</accession>
<keyword evidence="2 5" id="KW-0436">Ligase</keyword>
<dbReference type="EMBL" id="LT837803">
    <property type="protein sequence ID" value="SMB21596.1"/>
    <property type="molecule type" value="Genomic_DNA"/>
</dbReference>
<comment type="similarity">
    <text evidence="1">Belongs to the ATP-dependent AMP-binding enzyme family.</text>
</comment>
<name>A0A7Z7MU43_9PROT</name>
<sequence length="551" mass="61939">MTETTAPAPQFDNRHSNEYYTFAGKDVPWLMKLWAEQTPDKAFLIWEPKEGESQSWTYQQFWQAANRVACGLLQKGVKKGDKLLIHAENCPEMMIAWYASAIVGSVAVTTNTRCIGDELTYFAEHSGAVGCITQPKFIKELAANAKSIGWFVVTDDNSGEAPTDDEKNHGYPSYASLLGHGELAPARDPEPMLPVGIQYTSGTTSRPKAVVHTHANALWGGRSGSQNLLMDSDDVYIVFLPCFHVNAQSWSFWTMMWVGGTVVLQPKFSSSKFWEISMKHKVTRASMIPFCFKAIAMQEIPEHHYKTWSTGIKMHMVEMRWNVKTFATWGMTETVTHATRSDLFQDSPDMNIGVPSPGYEFAIMDPETGKYCEPGVNGDLWVRGTRGVQMFYEYYRNPEAMAKSFTADGWFKTGDTARLGTDGYFYFADRDKDILKVGGENVSARQVEECIHGILGMGVLDELAVVAQKHDMLDEVPVVFAIKSQWTMLSEDEIRQQIMDGCARDLADFKRPRKVYFVEEMPRAALDKVAKNKLREMADELADQEKAAGGK</sequence>
<dbReference type="GO" id="GO:0031956">
    <property type="term" value="F:medium-chain fatty acid-CoA ligase activity"/>
    <property type="evidence" value="ECO:0007669"/>
    <property type="project" value="TreeGrafter"/>
</dbReference>
<evidence type="ECO:0000313" key="5">
    <source>
        <dbReference type="EMBL" id="SMB21596.1"/>
    </source>
</evidence>
<evidence type="ECO:0000259" key="4">
    <source>
        <dbReference type="Pfam" id="PF13193"/>
    </source>
</evidence>
<gene>
    <name evidence="5" type="ORF">SDENCHOL_10369</name>
</gene>
<feature type="domain" description="AMP-binding enzyme C-terminal" evidence="4">
    <location>
        <begin position="461"/>
        <end position="525"/>
    </location>
</feature>
<dbReference type="InterPro" id="IPR020845">
    <property type="entry name" value="AMP-binding_CS"/>
</dbReference>
<dbReference type="InterPro" id="IPR045851">
    <property type="entry name" value="AMP-bd_C_sf"/>
</dbReference>
<dbReference type="Pfam" id="PF13193">
    <property type="entry name" value="AMP-binding_C"/>
    <property type="match status" value="1"/>
</dbReference>
<proteinExistence type="inferred from homology"/>
<dbReference type="Proteomes" id="UP000242886">
    <property type="component" value="Chromosome SDENCHOL"/>
</dbReference>
<dbReference type="SUPFAM" id="SSF56801">
    <property type="entry name" value="Acetyl-CoA synthetase-like"/>
    <property type="match status" value="1"/>
</dbReference>
<dbReference type="InterPro" id="IPR000873">
    <property type="entry name" value="AMP-dep_synth/lig_dom"/>
</dbReference>
<dbReference type="Pfam" id="PF00501">
    <property type="entry name" value="AMP-binding"/>
    <property type="match status" value="1"/>
</dbReference>
<dbReference type="PROSITE" id="PS00455">
    <property type="entry name" value="AMP_BINDING"/>
    <property type="match status" value="1"/>
</dbReference>
<dbReference type="AlphaFoldDB" id="A0A7Z7MU43"/>
<dbReference type="InterPro" id="IPR042099">
    <property type="entry name" value="ANL_N_sf"/>
</dbReference>
<dbReference type="Gene3D" id="3.40.50.12780">
    <property type="entry name" value="N-terminal domain of ligase-like"/>
    <property type="match status" value="1"/>
</dbReference>
<evidence type="ECO:0000256" key="1">
    <source>
        <dbReference type="ARBA" id="ARBA00006432"/>
    </source>
</evidence>
<reference evidence="5" key="1">
    <citation type="submission" date="2017-03" db="EMBL/GenBank/DDBJ databases">
        <authorList>
            <consortium name="AG Boll"/>
        </authorList>
    </citation>
    <scope>NUCLEOTIDE SEQUENCE [LARGE SCALE GENOMIC DNA]</scope>
    <source>
        <strain evidence="5">Chol</strain>
    </source>
</reference>